<gene>
    <name evidence="1" type="ORF">KQP761_LOCUS21099</name>
</gene>
<name>A0A816A474_9BILA</name>
<dbReference type="Proteomes" id="UP000663834">
    <property type="component" value="Unassembled WGS sequence"/>
</dbReference>
<dbReference type="EMBL" id="CAJNOW010010907">
    <property type="protein sequence ID" value="CAF1590229.1"/>
    <property type="molecule type" value="Genomic_DNA"/>
</dbReference>
<proteinExistence type="predicted"/>
<organism evidence="1 2">
    <name type="scientific">Rotaria magnacalcarata</name>
    <dbReference type="NCBI Taxonomy" id="392030"/>
    <lineage>
        <taxon>Eukaryota</taxon>
        <taxon>Metazoa</taxon>
        <taxon>Spiralia</taxon>
        <taxon>Gnathifera</taxon>
        <taxon>Rotifera</taxon>
        <taxon>Eurotatoria</taxon>
        <taxon>Bdelloidea</taxon>
        <taxon>Philodinida</taxon>
        <taxon>Philodinidae</taxon>
        <taxon>Rotaria</taxon>
    </lineage>
</organism>
<reference evidence="1" key="1">
    <citation type="submission" date="2021-02" db="EMBL/GenBank/DDBJ databases">
        <authorList>
            <person name="Nowell W R."/>
        </authorList>
    </citation>
    <scope>NUCLEOTIDE SEQUENCE</scope>
</reference>
<protein>
    <submittedName>
        <fullName evidence="1">Uncharacterized protein</fullName>
    </submittedName>
</protein>
<evidence type="ECO:0000313" key="2">
    <source>
        <dbReference type="Proteomes" id="UP000663834"/>
    </source>
</evidence>
<comment type="caution">
    <text evidence="1">The sequence shown here is derived from an EMBL/GenBank/DDBJ whole genome shotgun (WGS) entry which is preliminary data.</text>
</comment>
<dbReference type="OrthoDB" id="10036367at2759"/>
<sequence>MSDGTVSRYMYICASAHKPTNLVPQHVLFVQPNIVHILIVVRLLVQYRPVLVFARHAEDHSTPVPVTIPVDIEEARRNIENPIATIETMLLMRPSVIVPIKNFDYEVDGTILSSYDAVCRVMDSEHHKSLCTDTNGNPCYTPLQGAFQRKSGNKLARMAGICQVLSYAIQLYTECINLVRFGDGLFLKEYVDDEQLHWLSKFYTKIEELIKRDISKALKFGTEQRPLIVIEKPPVVTSDILFRYAASTIDILFDNSSIKDNIEATIIDDKFPNMNQILKKTSNTAKNGITNSAQGLLSKVEEKTIRLTNAIDNLIKFGLLKKGIGRDRHIVTARKETYMKVPPATIRSSTNMLSYLQSIGINIDTYEHFYPSSPLPTDMQLTEFAVNMIVSNADSIEISHLFNDA</sequence>
<evidence type="ECO:0000313" key="1">
    <source>
        <dbReference type="EMBL" id="CAF1590229.1"/>
    </source>
</evidence>
<accession>A0A816A474</accession>
<dbReference type="AlphaFoldDB" id="A0A816A474"/>